<feature type="compositionally biased region" description="Low complexity" evidence="15">
    <location>
        <begin position="1219"/>
        <end position="1234"/>
    </location>
</feature>
<feature type="region of interest" description="Disordered" evidence="15">
    <location>
        <begin position="1355"/>
        <end position="1413"/>
    </location>
</feature>
<feature type="compositionally biased region" description="Pro residues" evidence="15">
    <location>
        <begin position="1858"/>
        <end position="1874"/>
    </location>
</feature>
<feature type="region of interest" description="Disordered" evidence="15">
    <location>
        <begin position="1854"/>
        <end position="1876"/>
    </location>
</feature>
<feature type="region of interest" description="Disordered" evidence="15">
    <location>
        <begin position="636"/>
        <end position="671"/>
    </location>
</feature>
<keyword evidence="8" id="KW-0547">Nucleotide-binding</keyword>
<gene>
    <name evidence="17" type="primary">Wnk3_1</name>
    <name evidence="17" type="ORF">FJT64_006252</name>
</gene>
<feature type="compositionally biased region" description="Low complexity" evidence="15">
    <location>
        <begin position="1384"/>
        <end position="1403"/>
    </location>
</feature>
<feature type="compositionally biased region" description="Basic and acidic residues" evidence="15">
    <location>
        <begin position="241"/>
        <end position="264"/>
    </location>
</feature>
<feature type="compositionally biased region" description="Basic and acidic residues" evidence="15">
    <location>
        <begin position="1"/>
        <end position="32"/>
    </location>
</feature>
<protein>
    <recommendedName>
        <fullName evidence="3">non-specific serine/threonine protein kinase</fullName>
        <ecNumber evidence="3">2.7.11.1</ecNumber>
    </recommendedName>
</protein>
<dbReference type="InterPro" id="IPR011009">
    <property type="entry name" value="Kinase-like_dom_sf"/>
</dbReference>
<comment type="subcellular location">
    <subcellularLocation>
        <location evidence="2">Cytoplasm</location>
    </subcellularLocation>
</comment>
<dbReference type="InterPro" id="IPR050588">
    <property type="entry name" value="WNK_Ser-Thr_kinase"/>
</dbReference>
<keyword evidence="6" id="KW-0723">Serine/threonine-protein kinase</keyword>
<proteinExistence type="inferred from homology"/>
<keyword evidence="5" id="KW-0963">Cytoplasm</keyword>
<dbReference type="SMART" id="SM00220">
    <property type="entry name" value="S_TKc"/>
    <property type="match status" value="1"/>
</dbReference>
<feature type="domain" description="Protein kinase" evidence="16">
    <location>
        <begin position="308"/>
        <end position="570"/>
    </location>
</feature>
<feature type="compositionally biased region" description="Basic and acidic residues" evidence="15">
    <location>
        <begin position="214"/>
        <end position="224"/>
    </location>
</feature>
<feature type="compositionally biased region" description="Low complexity" evidence="15">
    <location>
        <begin position="878"/>
        <end position="901"/>
    </location>
</feature>
<evidence type="ECO:0000256" key="5">
    <source>
        <dbReference type="ARBA" id="ARBA00022490"/>
    </source>
</evidence>
<dbReference type="PROSITE" id="PS50011">
    <property type="entry name" value="PROTEIN_KINASE_DOM"/>
    <property type="match status" value="1"/>
</dbReference>
<evidence type="ECO:0000256" key="12">
    <source>
        <dbReference type="ARBA" id="ARBA00047899"/>
    </source>
</evidence>
<feature type="compositionally biased region" description="Low complexity" evidence="15">
    <location>
        <begin position="1105"/>
        <end position="1117"/>
    </location>
</feature>
<evidence type="ECO:0000256" key="14">
    <source>
        <dbReference type="ARBA" id="ARBA00061662"/>
    </source>
</evidence>
<dbReference type="GO" id="GO:0004674">
    <property type="term" value="F:protein serine/threonine kinase activity"/>
    <property type="evidence" value="ECO:0007669"/>
    <property type="project" value="UniProtKB-KW"/>
</dbReference>
<evidence type="ECO:0000313" key="17">
    <source>
        <dbReference type="EMBL" id="KAF0296323.1"/>
    </source>
</evidence>
<dbReference type="PANTHER" id="PTHR13902">
    <property type="entry name" value="SERINE/THREONINE-PROTEIN KINASE WNK WITH NO LYSINE -RELATED"/>
    <property type="match status" value="1"/>
</dbReference>
<feature type="region of interest" description="Disordered" evidence="15">
    <location>
        <begin position="1638"/>
        <end position="1664"/>
    </location>
</feature>
<keyword evidence="11" id="KW-0175">Coiled coil</keyword>
<feature type="region of interest" description="Disordered" evidence="15">
    <location>
        <begin position="1916"/>
        <end position="1935"/>
    </location>
</feature>
<feature type="compositionally biased region" description="Low complexity" evidence="15">
    <location>
        <begin position="1173"/>
        <end position="1185"/>
    </location>
</feature>
<dbReference type="Gene3D" id="1.10.510.10">
    <property type="entry name" value="Transferase(Phosphotransferase) domain 1"/>
    <property type="match status" value="1"/>
</dbReference>
<dbReference type="Gene3D" id="3.10.20.90">
    <property type="entry name" value="Phosphatidylinositol 3-kinase Catalytic Subunit, Chain A, domain 1"/>
    <property type="match status" value="2"/>
</dbReference>
<evidence type="ECO:0000256" key="2">
    <source>
        <dbReference type="ARBA" id="ARBA00004496"/>
    </source>
</evidence>
<dbReference type="EMBL" id="VIIS01001573">
    <property type="protein sequence ID" value="KAF0296323.1"/>
    <property type="molecule type" value="Genomic_DNA"/>
</dbReference>
<feature type="compositionally biased region" description="Acidic residues" evidence="15">
    <location>
        <begin position="285"/>
        <end position="295"/>
    </location>
</feature>
<reference evidence="17 18" key="1">
    <citation type="submission" date="2019-07" db="EMBL/GenBank/DDBJ databases">
        <title>Draft genome assembly of a fouling barnacle, Amphibalanus amphitrite (Darwin, 1854): The first reference genome for Thecostraca.</title>
        <authorList>
            <person name="Kim W."/>
        </authorList>
    </citation>
    <scope>NUCLEOTIDE SEQUENCE [LARGE SCALE GENOMIC DNA]</scope>
    <source>
        <strain evidence="17">SNU_AA5</strain>
        <tissue evidence="17">Soma without cirri and trophi</tissue>
    </source>
</reference>
<evidence type="ECO:0000313" key="18">
    <source>
        <dbReference type="Proteomes" id="UP000440578"/>
    </source>
</evidence>
<feature type="region of interest" description="Disordered" evidence="15">
    <location>
        <begin position="1045"/>
        <end position="1237"/>
    </location>
</feature>
<dbReference type="FunFam" id="1.10.510.10:FF:000006">
    <property type="entry name" value="Serine/threonine-protein kinase WNK1 isoform 2"/>
    <property type="match status" value="1"/>
</dbReference>
<sequence length="1935" mass="200687">MDRARPSNDSDSRQQHERPAPARIKDTARKEAGASSIPVRHGGQNGAMSKPRSASGRTSAKAALKEPPDPGPSAAVRALRERTEMGSNSSLNAAGAPAKKDRLRSRKSTTPQPESKMRPALKKRSFSVEVSAGGGSQRRASPHEPVNGDGASAGAGHSHSHSHVHSHGGGGSGGGGGKTPVRLSAVRHRDRNRLDGGKVSFSPQIEWLAPGEEIAEKADTETVKESAQPGAESRRQAASMRKLEEENESLRRAIENYRERERSARGSVDGPGGRPSPAQTTESQDGPEDPEEDEVEKAVEASPNGRFLKFDEEIGRGSFKTVYKGLDTTTGVFVAWCELQMSGNRLSKKERDRFREEADLMKGLTHPNIVRFFEYWEVDKIRRRCIVLVTELMTSGTLRTYLKNFGQKKVSPKIISSWCRQILKGLQFLHSRNPPIIHRDLKCDNIFISGTTGQVKVGDLGLATLKNRSFAKSVIGTPEFMAPEVYEEHYDEAVDVYAFGMCMLEMVTSEYPYSECTGPAQIYKKVITGIKPSSFDKIDDSQMRDIIEWCTRLNKTERPTVKQLLNHEFFAEDCGMRLDVANREESISSDGSVVELRLRVLDAKKRRDKHKENEAIQFNYNLNKDNPEEIAKHMVTAESSQPTSEGEAASAAAEKREKRKPSRRRKTGERLPRLTVLEVKSSDNGPVVSCLLETNQSQAITFKFDLREADVSAISYKMTEAHLLPRDDAQYFGEQLRAIIRQHLLLESTGSLGAPAAAGSLHRRQPSFDDEQREEPPARPAGGARPAPAEPPWQPPPAAAPAPAAPAAAAAAAAVPYLSVPGGSYPVLLQGEHGLQIVSLTPQQLTALLQHSAAAAAAYPAETAQVGDPHRPHPLPQSHPVHPASFSAHPAAPAAEPLHPAGSAAHPSYAAQLSAPAHLAGHSHPAPTSSGGPFHPPAATSAAPQPAAPALAASLPSVHQLAVSGSAPASGPASVSGIAHIPAPAGASAPMGVPAPGAPLSGPPQMPAPVSVALGSAAAQLAAPGLSLEAFPPLPPLATATVRPPPLAAPTLPPGHLPQPAAAPGLPAQPGHYPEPSAWPAHHPPPVSQPLVSQPAASLPPTFQPAVSAAAVSHAPVPQTPASQPPTSHPSVSQAPASRPVVSKPPVSQTHKPRPPASKASGSGHPVSQAAGARPAVSQAPASQPQAPPPGSSHQPAVSQQVPMSQPAVSVSQPAVSYQPAAASHPAPSAHQPPTSYYTVASQQPTVLYQPATAQPAAALHPTPSQPPAALHHTVSNPALSLYQAVPQPPASLQQTMSQPAVSLYQGVPHPPVSIQQILSQPTVSLVQTGLQPPASLHQSLSQPAVSILQTVSQPAPHYQTPSQPLPVQPPPVSGPASVPPPVSAVLPAASQPPASTLSSAVQQPPPQQQPASVYSAAAASVVTPAAAPAPAAAEAPKRLSRFVVSSVAQTAAPTSPVSTPHSPSAETQPSASAVFTAAGLSEAAVSAAPPAGPAPVVAGRFSITVASSGAPAAAVTQTVGVTRAPISHPAPAAEAQAVPAAAPVPTAAAAAPTPSAALDELTVAGASPELSFSPQNTEHSGVGNLEELRKQLVRLTAASEGSFEAASQPSTPVFSAVPAADVAAEVNRRLASITAAQTDSLAPSGSGSGSGGSRGGSLRPWSWHCDDPAAAAAAAAAAAGGGGVGGVAPSPPAVLLFAPPAPVPLAAGSAARAGDPDPAAARPAPESSGAQQLISVQSTSDVSRSASSSETTERGRKATPLLLADLDKELQKLHSGKNQLHHVASTPMLSTHDEATQSENGVISQWETVGPIDTTHTQPIQSVCFHTGSGASTPSTDPGTPVRKGRFAITVSRQAAPSPPPPAAAAAAPPSPAAEPLDVETSAIFIELLAKQRLDMEELQRQQVAERERLRHELLERLRHEQAAAAHQPPPPDG</sequence>
<comment type="catalytic activity">
    <reaction evidence="13">
        <text>L-seryl-[protein] + ATP = O-phospho-L-seryl-[protein] + ADP + H(+)</text>
        <dbReference type="Rhea" id="RHEA:17989"/>
        <dbReference type="Rhea" id="RHEA-COMP:9863"/>
        <dbReference type="Rhea" id="RHEA-COMP:11604"/>
        <dbReference type="ChEBI" id="CHEBI:15378"/>
        <dbReference type="ChEBI" id="CHEBI:29999"/>
        <dbReference type="ChEBI" id="CHEBI:30616"/>
        <dbReference type="ChEBI" id="CHEBI:83421"/>
        <dbReference type="ChEBI" id="CHEBI:456216"/>
        <dbReference type="EC" id="2.7.11.1"/>
    </reaction>
</comment>
<dbReference type="Pfam" id="PF12202">
    <property type="entry name" value="OSR1_C"/>
    <property type="match status" value="1"/>
</dbReference>
<dbReference type="GO" id="GO:0005524">
    <property type="term" value="F:ATP binding"/>
    <property type="evidence" value="ECO:0007669"/>
    <property type="project" value="UniProtKB-KW"/>
</dbReference>
<evidence type="ECO:0000256" key="7">
    <source>
        <dbReference type="ARBA" id="ARBA00022679"/>
    </source>
</evidence>
<keyword evidence="18" id="KW-1185">Reference proteome</keyword>
<feature type="compositionally biased region" description="Low complexity" evidence="15">
    <location>
        <begin position="937"/>
        <end position="951"/>
    </location>
</feature>
<feature type="region of interest" description="Disordered" evidence="15">
    <location>
        <begin position="862"/>
        <end position="904"/>
    </location>
</feature>
<dbReference type="GO" id="GO:0140693">
    <property type="term" value="F:molecular condensate scaffold activity"/>
    <property type="evidence" value="ECO:0007669"/>
    <property type="project" value="UniProtKB-ARBA"/>
</dbReference>
<name>A0A6A4VRL4_AMPAM</name>
<organism evidence="17 18">
    <name type="scientific">Amphibalanus amphitrite</name>
    <name type="common">Striped barnacle</name>
    <name type="synonym">Balanus amphitrite</name>
    <dbReference type="NCBI Taxonomy" id="1232801"/>
    <lineage>
        <taxon>Eukaryota</taxon>
        <taxon>Metazoa</taxon>
        <taxon>Ecdysozoa</taxon>
        <taxon>Arthropoda</taxon>
        <taxon>Crustacea</taxon>
        <taxon>Multicrustacea</taxon>
        <taxon>Cirripedia</taxon>
        <taxon>Thoracica</taxon>
        <taxon>Thoracicalcarea</taxon>
        <taxon>Balanomorpha</taxon>
        <taxon>Balanoidea</taxon>
        <taxon>Balanidae</taxon>
        <taxon>Amphibalaninae</taxon>
        <taxon>Amphibalanus</taxon>
    </lineage>
</organism>
<feature type="compositionally biased region" description="Polar residues" evidence="15">
    <location>
        <begin position="1198"/>
        <end position="1216"/>
    </location>
</feature>
<dbReference type="Pfam" id="PF24889">
    <property type="entry name" value="CCTL2_WNK"/>
    <property type="match status" value="1"/>
</dbReference>
<dbReference type="Gene3D" id="3.30.200.20">
    <property type="entry name" value="Phosphorylase Kinase, domain 1"/>
    <property type="match status" value="1"/>
</dbReference>
<keyword evidence="7" id="KW-0808">Transferase</keyword>
<feature type="region of interest" description="Disordered" evidence="15">
    <location>
        <begin position="753"/>
        <end position="802"/>
    </location>
</feature>
<feature type="compositionally biased region" description="Gly residues" evidence="15">
    <location>
        <begin position="1647"/>
        <end position="1656"/>
    </location>
</feature>
<feature type="region of interest" description="Disordered" evidence="15">
    <location>
        <begin position="1709"/>
        <end position="1760"/>
    </location>
</feature>
<dbReference type="Pfam" id="PF00069">
    <property type="entry name" value="Pkinase"/>
    <property type="match status" value="1"/>
</dbReference>
<dbReference type="SUPFAM" id="SSF56112">
    <property type="entry name" value="Protein kinase-like (PK-like)"/>
    <property type="match status" value="1"/>
</dbReference>
<accession>A0A6A4VRL4</accession>
<dbReference type="InterPro" id="IPR000719">
    <property type="entry name" value="Prot_kinase_dom"/>
</dbReference>
<evidence type="ECO:0000256" key="10">
    <source>
        <dbReference type="ARBA" id="ARBA00022840"/>
    </source>
</evidence>
<evidence type="ECO:0000256" key="9">
    <source>
        <dbReference type="ARBA" id="ARBA00022777"/>
    </source>
</evidence>
<feature type="region of interest" description="Disordered" evidence="15">
    <location>
        <begin position="1"/>
        <end position="302"/>
    </location>
</feature>
<feature type="compositionally biased region" description="Gly residues" evidence="15">
    <location>
        <begin position="167"/>
        <end position="178"/>
    </location>
</feature>
<dbReference type="PROSITE" id="PS00108">
    <property type="entry name" value="PROTEIN_KINASE_ST"/>
    <property type="match status" value="1"/>
</dbReference>
<evidence type="ECO:0000259" key="16">
    <source>
        <dbReference type="PROSITE" id="PS50011"/>
    </source>
</evidence>
<feature type="region of interest" description="Disordered" evidence="15">
    <location>
        <begin position="1453"/>
        <end position="1474"/>
    </location>
</feature>
<evidence type="ECO:0000256" key="4">
    <source>
        <dbReference type="ARBA" id="ARBA00022473"/>
    </source>
</evidence>
<evidence type="ECO:0000256" key="13">
    <source>
        <dbReference type="ARBA" id="ARBA00048679"/>
    </source>
</evidence>
<evidence type="ECO:0000256" key="1">
    <source>
        <dbReference type="ARBA" id="ARBA00001946"/>
    </source>
</evidence>
<dbReference type="FunFam" id="3.30.200.20:FF:001054">
    <property type="entry name" value="Serine/threonine-protein kinase WNK1"/>
    <property type="match status" value="1"/>
</dbReference>
<dbReference type="Proteomes" id="UP000440578">
    <property type="component" value="Unassembled WGS sequence"/>
</dbReference>
<evidence type="ECO:0000256" key="8">
    <source>
        <dbReference type="ARBA" id="ARBA00022741"/>
    </source>
</evidence>
<dbReference type="GO" id="GO:0071474">
    <property type="term" value="P:cellular hyperosmotic response"/>
    <property type="evidence" value="ECO:0007669"/>
    <property type="project" value="UniProtKB-ARBA"/>
</dbReference>
<keyword evidence="9 17" id="KW-0418">Kinase</keyword>
<feature type="compositionally biased region" description="Low complexity" evidence="15">
    <location>
        <begin position="1058"/>
        <end position="1072"/>
    </location>
</feature>
<feature type="compositionally biased region" description="Pro residues" evidence="15">
    <location>
        <begin position="1045"/>
        <end position="1057"/>
    </location>
</feature>
<feature type="compositionally biased region" description="Low complexity" evidence="15">
    <location>
        <begin position="1736"/>
        <end position="1750"/>
    </location>
</feature>
<comment type="similarity">
    <text evidence="14">Belongs to the protein kinase superfamily. Ser/Thr protein kinase family. WNK subfamily.</text>
</comment>
<dbReference type="GO" id="GO:0006884">
    <property type="term" value="P:cell volume homeostasis"/>
    <property type="evidence" value="ECO:0007669"/>
    <property type="project" value="UniProtKB-ARBA"/>
</dbReference>
<feature type="compositionally biased region" description="Low complexity" evidence="15">
    <location>
        <begin position="1709"/>
        <end position="1726"/>
    </location>
</feature>
<feature type="compositionally biased region" description="Basic residues" evidence="15">
    <location>
        <begin position="657"/>
        <end position="667"/>
    </location>
</feature>
<evidence type="ECO:0000256" key="11">
    <source>
        <dbReference type="ARBA" id="ARBA00023054"/>
    </source>
</evidence>
<dbReference type="InterPro" id="IPR024678">
    <property type="entry name" value="Kinase_OSR1/WNK_CCT"/>
</dbReference>
<dbReference type="GO" id="GO:0140694">
    <property type="term" value="P:membraneless organelle assembly"/>
    <property type="evidence" value="ECO:0007669"/>
    <property type="project" value="UniProtKB-ARBA"/>
</dbReference>
<dbReference type="CDD" id="cd13983">
    <property type="entry name" value="STKc_WNK"/>
    <property type="match status" value="1"/>
</dbReference>
<dbReference type="GO" id="GO:0005737">
    <property type="term" value="C:cytoplasm"/>
    <property type="evidence" value="ECO:0007669"/>
    <property type="project" value="UniProtKB-SubCell"/>
</dbReference>
<keyword evidence="4" id="KW-0217">Developmental protein</keyword>
<keyword evidence="10" id="KW-0067">ATP-binding</keyword>
<evidence type="ECO:0000256" key="6">
    <source>
        <dbReference type="ARBA" id="ARBA00022527"/>
    </source>
</evidence>
<comment type="caution">
    <text evidence="17">The sequence shown here is derived from an EMBL/GenBank/DDBJ whole genome shotgun (WGS) entry which is preliminary data.</text>
</comment>
<feature type="compositionally biased region" description="Pro residues" evidence="15">
    <location>
        <begin position="788"/>
        <end position="802"/>
    </location>
</feature>
<dbReference type="EC" id="2.7.11.1" evidence="3"/>
<comment type="cofactor">
    <cofactor evidence="1">
        <name>Mg(2+)</name>
        <dbReference type="ChEBI" id="CHEBI:18420"/>
    </cofactor>
</comment>
<dbReference type="InterPro" id="IPR056865">
    <property type="entry name" value="CCTL2_WNK"/>
</dbReference>
<evidence type="ECO:0000256" key="15">
    <source>
        <dbReference type="SAM" id="MobiDB-lite"/>
    </source>
</evidence>
<feature type="compositionally biased region" description="Low complexity" evidence="15">
    <location>
        <begin position="1453"/>
        <end position="1466"/>
    </location>
</feature>
<feature type="compositionally biased region" description="Pro residues" evidence="15">
    <location>
        <begin position="1364"/>
        <end position="1383"/>
    </location>
</feature>
<evidence type="ECO:0000256" key="3">
    <source>
        <dbReference type="ARBA" id="ARBA00012513"/>
    </source>
</evidence>
<feature type="region of interest" description="Disordered" evidence="15">
    <location>
        <begin position="917"/>
        <end position="951"/>
    </location>
</feature>
<dbReference type="InterPro" id="IPR008271">
    <property type="entry name" value="Ser/Thr_kinase_AS"/>
</dbReference>
<dbReference type="OrthoDB" id="10628460at2759"/>
<comment type="catalytic activity">
    <reaction evidence="12">
        <text>L-threonyl-[protein] + ATP = O-phospho-L-threonyl-[protein] + ADP + H(+)</text>
        <dbReference type="Rhea" id="RHEA:46608"/>
        <dbReference type="Rhea" id="RHEA-COMP:11060"/>
        <dbReference type="Rhea" id="RHEA-COMP:11605"/>
        <dbReference type="ChEBI" id="CHEBI:15378"/>
        <dbReference type="ChEBI" id="CHEBI:30013"/>
        <dbReference type="ChEBI" id="CHEBI:30616"/>
        <dbReference type="ChEBI" id="CHEBI:61977"/>
        <dbReference type="ChEBI" id="CHEBI:456216"/>
        <dbReference type="EC" id="2.7.11.1"/>
    </reaction>
</comment>